<protein>
    <recommendedName>
        <fullName evidence="6">RRM domain-containing protein</fullName>
    </recommendedName>
</protein>
<dbReference type="EMBL" id="CAJNRG010015460">
    <property type="protein sequence ID" value="CAF2167689.1"/>
    <property type="molecule type" value="Genomic_DNA"/>
</dbReference>
<dbReference type="OrthoDB" id="10016376at2759"/>
<accession>A0A816H357</accession>
<dbReference type="AlphaFoldDB" id="A0A816H357"/>
<dbReference type="GO" id="GO:0003676">
    <property type="term" value="F:nucleic acid binding"/>
    <property type="evidence" value="ECO:0007669"/>
    <property type="project" value="InterPro"/>
</dbReference>
<evidence type="ECO:0000313" key="5">
    <source>
        <dbReference type="Proteomes" id="UP000663834"/>
    </source>
</evidence>
<dbReference type="EMBL" id="CAJNOW010021045">
    <property type="protein sequence ID" value="CAF1682524.1"/>
    <property type="molecule type" value="Genomic_DNA"/>
</dbReference>
<evidence type="ECO:0000313" key="4">
    <source>
        <dbReference type="EMBL" id="CAF2167689.1"/>
    </source>
</evidence>
<reference evidence="2" key="1">
    <citation type="submission" date="2021-02" db="EMBL/GenBank/DDBJ databases">
        <authorList>
            <person name="Nowell W R."/>
        </authorList>
    </citation>
    <scope>NUCLEOTIDE SEQUENCE</scope>
</reference>
<evidence type="ECO:0008006" key="6">
    <source>
        <dbReference type="Google" id="ProtNLM"/>
    </source>
</evidence>
<organism evidence="2 5">
    <name type="scientific">Rotaria magnacalcarata</name>
    <dbReference type="NCBI Taxonomy" id="392030"/>
    <lineage>
        <taxon>Eukaryota</taxon>
        <taxon>Metazoa</taxon>
        <taxon>Spiralia</taxon>
        <taxon>Gnathifera</taxon>
        <taxon>Rotifera</taxon>
        <taxon>Eurotatoria</taxon>
        <taxon>Bdelloidea</taxon>
        <taxon>Philodinida</taxon>
        <taxon>Philodinidae</taxon>
        <taxon>Rotaria</taxon>
    </lineage>
</organism>
<dbReference type="Proteomes" id="UP000663856">
    <property type="component" value="Unassembled WGS sequence"/>
</dbReference>
<dbReference type="Proteomes" id="UP000663887">
    <property type="component" value="Unassembled WGS sequence"/>
</dbReference>
<comment type="caution">
    <text evidence="2">The sequence shown here is derived from an EMBL/GenBank/DDBJ whole genome shotgun (WGS) entry which is preliminary data.</text>
</comment>
<feature type="compositionally biased region" description="Polar residues" evidence="1">
    <location>
        <begin position="105"/>
        <end position="114"/>
    </location>
</feature>
<evidence type="ECO:0000313" key="2">
    <source>
        <dbReference type="EMBL" id="CAF1682524.1"/>
    </source>
</evidence>
<gene>
    <name evidence="2" type="ORF">KQP761_LOCUS37146</name>
    <name evidence="3" type="ORF">WKI299_LOCUS26340</name>
    <name evidence="4" type="ORF">XDN619_LOCUS31014</name>
</gene>
<name>A0A816H357_9BILA</name>
<feature type="region of interest" description="Disordered" evidence="1">
    <location>
        <begin position="85"/>
        <end position="128"/>
    </location>
</feature>
<dbReference type="Proteomes" id="UP000663834">
    <property type="component" value="Unassembled WGS sequence"/>
</dbReference>
<proteinExistence type="predicted"/>
<evidence type="ECO:0000313" key="3">
    <source>
        <dbReference type="EMBL" id="CAF2131283.1"/>
    </source>
</evidence>
<sequence>MATVYCIKIAHLPDGINSEKLAAMFNIPQHNIAIPDNQRGPNYYAWVNGFLNESSATQFVKKWNHFKIGSGKITCKIADKISKVQCSRPPSMPRASGNGADPSNRENQTFISSTDSKRHRSLDPTSKS</sequence>
<dbReference type="InterPro" id="IPR035979">
    <property type="entry name" value="RBD_domain_sf"/>
</dbReference>
<evidence type="ECO:0000256" key="1">
    <source>
        <dbReference type="SAM" id="MobiDB-lite"/>
    </source>
</evidence>
<dbReference type="EMBL" id="CAJNRF010011402">
    <property type="protein sequence ID" value="CAF2131283.1"/>
    <property type="molecule type" value="Genomic_DNA"/>
</dbReference>
<dbReference type="SUPFAM" id="SSF54928">
    <property type="entry name" value="RNA-binding domain, RBD"/>
    <property type="match status" value="1"/>
</dbReference>